<dbReference type="Proteomes" id="UP000316798">
    <property type="component" value="Chromosome"/>
</dbReference>
<dbReference type="KEGG" id="rhf:EUB48_07285"/>
<reference evidence="1 2" key="1">
    <citation type="submission" date="2019-01" db="EMBL/GenBank/DDBJ databases">
        <title>Genomic insights into a novel species Rhodoferax sp.</title>
        <authorList>
            <person name="Jin L."/>
        </authorList>
    </citation>
    <scope>NUCLEOTIDE SEQUENCE [LARGE SCALE GENOMIC DNA]</scope>
    <source>
        <strain evidence="1 2">CHu59-6-5</strain>
    </source>
</reference>
<evidence type="ECO:0000313" key="1">
    <source>
        <dbReference type="EMBL" id="QDL37111.1"/>
    </source>
</evidence>
<dbReference type="EMBL" id="CP035503">
    <property type="protein sequence ID" value="QDL37111.1"/>
    <property type="molecule type" value="Genomic_DNA"/>
</dbReference>
<dbReference type="InterPro" id="IPR027417">
    <property type="entry name" value="P-loop_NTPase"/>
</dbReference>
<dbReference type="InterPro" id="IPR047610">
    <property type="entry name" value="ImuA_translesion"/>
</dbReference>
<organism evidence="1 2">
    <name type="scientific">Rhodoferax sediminis</name>
    <dbReference type="NCBI Taxonomy" id="2509614"/>
    <lineage>
        <taxon>Bacteria</taxon>
        <taxon>Pseudomonadati</taxon>
        <taxon>Pseudomonadota</taxon>
        <taxon>Betaproteobacteria</taxon>
        <taxon>Burkholderiales</taxon>
        <taxon>Comamonadaceae</taxon>
        <taxon>Rhodoferax</taxon>
    </lineage>
</organism>
<accession>A0A515D9M1</accession>
<keyword evidence="2" id="KW-1185">Reference proteome</keyword>
<dbReference type="Gene3D" id="3.40.50.300">
    <property type="entry name" value="P-loop containing nucleotide triphosphate hydrolases"/>
    <property type="match status" value="1"/>
</dbReference>
<name>A0A515D9M1_9BURK</name>
<protein>
    <submittedName>
        <fullName evidence="1">Translesion DNA synthesis-associated protein ImuA</fullName>
    </submittedName>
</protein>
<dbReference type="AlphaFoldDB" id="A0A515D9M1"/>
<sequence length="250" mass="25942">MAASLSLLSPATGPGDLSQVWRAAELGRVDGAVVPTGQALLDAQLPGGGWPVGAMVEVLQEQAGAHEWDLLLPALVRLAGAHSGPMVLVGSPYVPFSPALAARGLPGERLLCVDAAAPAARLWACEQALRCFDAAAVLAWLPQARASALRRLHMAAQDGGKLFFVFRPAAAQHESSAASLRLLLGGIDVMTVDIFKRRGPPLPAPLVLPARSPRLAALLAASHSRRLPIPTAAVLSFRTSHALDRVAAAG</sequence>
<evidence type="ECO:0000313" key="2">
    <source>
        <dbReference type="Proteomes" id="UP000316798"/>
    </source>
</evidence>
<dbReference type="SUPFAM" id="SSF52540">
    <property type="entry name" value="P-loop containing nucleoside triphosphate hydrolases"/>
    <property type="match status" value="1"/>
</dbReference>
<dbReference type="OrthoDB" id="9811176at2"/>
<dbReference type="RefSeq" id="WP_142818278.1">
    <property type="nucleotide sequence ID" value="NZ_CP035503.1"/>
</dbReference>
<dbReference type="PIRSF" id="PIRSF037290">
    <property type="entry name" value="UCP037290"/>
    <property type="match status" value="1"/>
</dbReference>
<proteinExistence type="predicted"/>
<dbReference type="NCBIfam" id="NF033429">
    <property type="entry name" value="ImuA_translesion"/>
    <property type="match status" value="1"/>
</dbReference>
<dbReference type="InterPro" id="IPR017166">
    <property type="entry name" value="UCP037290"/>
</dbReference>
<gene>
    <name evidence="1" type="primary">imuA</name>
    <name evidence="1" type="ORF">EUB48_07285</name>
</gene>